<feature type="domain" description="D-serine dehydratase-like" evidence="3">
    <location>
        <begin position="264"/>
        <end position="349"/>
    </location>
</feature>
<dbReference type="RefSeq" id="WP_090879080.1">
    <property type="nucleotide sequence ID" value="NZ_FMXQ01000009.1"/>
</dbReference>
<keyword evidence="5" id="KW-1185">Reference proteome</keyword>
<protein>
    <submittedName>
        <fullName evidence="4">D-serine deaminase, pyridoxal phosphate-dependent</fullName>
    </submittedName>
</protein>
<gene>
    <name evidence="4" type="ORF">SAMN02982931_03911</name>
</gene>
<keyword evidence="2" id="KW-0456">Lyase</keyword>
<dbReference type="PANTHER" id="PTHR28004:SF2">
    <property type="entry name" value="D-SERINE DEHYDRATASE"/>
    <property type="match status" value="1"/>
</dbReference>
<evidence type="ECO:0000256" key="1">
    <source>
        <dbReference type="ARBA" id="ARBA00005323"/>
    </source>
</evidence>
<dbReference type="InterPro" id="IPR029066">
    <property type="entry name" value="PLP-binding_barrel"/>
</dbReference>
<dbReference type="EMBL" id="FMXQ01000009">
    <property type="protein sequence ID" value="SDB50356.1"/>
    <property type="molecule type" value="Genomic_DNA"/>
</dbReference>
<dbReference type="OrthoDB" id="9772497at2"/>
<evidence type="ECO:0000313" key="4">
    <source>
        <dbReference type="EMBL" id="SDB50356.1"/>
    </source>
</evidence>
<dbReference type="Proteomes" id="UP000199071">
    <property type="component" value="Unassembled WGS sequence"/>
</dbReference>
<comment type="similarity">
    <text evidence="1">Belongs to the DSD1 family.</text>
</comment>
<accession>A0A1G6DYY0</accession>
<organism evidence="4 5">
    <name type="scientific">Bauldia litoralis</name>
    <dbReference type="NCBI Taxonomy" id="665467"/>
    <lineage>
        <taxon>Bacteria</taxon>
        <taxon>Pseudomonadati</taxon>
        <taxon>Pseudomonadota</taxon>
        <taxon>Alphaproteobacteria</taxon>
        <taxon>Hyphomicrobiales</taxon>
        <taxon>Kaistiaceae</taxon>
        <taxon>Bauldia</taxon>
    </lineage>
</organism>
<dbReference type="STRING" id="665467.SAMN02982931_03911"/>
<dbReference type="Gene3D" id="3.20.20.10">
    <property type="entry name" value="Alanine racemase"/>
    <property type="match status" value="1"/>
</dbReference>
<evidence type="ECO:0000313" key="5">
    <source>
        <dbReference type="Proteomes" id="UP000199071"/>
    </source>
</evidence>
<name>A0A1G6DYY0_9HYPH</name>
<dbReference type="InterPro" id="IPR001608">
    <property type="entry name" value="Ala_racemase_N"/>
</dbReference>
<dbReference type="Pfam" id="PF01168">
    <property type="entry name" value="Ala_racemase_N"/>
    <property type="match status" value="1"/>
</dbReference>
<dbReference type="GO" id="GO:0008721">
    <property type="term" value="F:D-serine ammonia-lyase activity"/>
    <property type="evidence" value="ECO:0007669"/>
    <property type="project" value="TreeGrafter"/>
</dbReference>
<dbReference type="SUPFAM" id="SSF51419">
    <property type="entry name" value="PLP-binding barrel"/>
    <property type="match status" value="1"/>
</dbReference>
<evidence type="ECO:0000259" key="3">
    <source>
        <dbReference type="SMART" id="SM01119"/>
    </source>
</evidence>
<dbReference type="InterPro" id="IPR042208">
    <property type="entry name" value="D-ser_dehydrat-like_sf"/>
</dbReference>
<proteinExistence type="inferred from homology"/>
<dbReference type="GO" id="GO:0036088">
    <property type="term" value="P:D-serine catabolic process"/>
    <property type="evidence" value="ECO:0007669"/>
    <property type="project" value="TreeGrafter"/>
</dbReference>
<sequence length="370" mass="39332">MTETRRALPSLDLLAGVPTPALVVDVDRARQNHRRAVASLAPGQVLRPHFKAHKCTALAHLQLAHGATTVCCQTTWEAVVLARQGVSDIMVTNQVVDPAALAELAEAAGAASVSALVDAPVHLALLEATARRAGVSFGVLVEIEVGMNRCGVGVESDALVELATAIAASDVLRFDGLQSYDGQVTGVIDPVARREASIVSNTLTRRAVERLRAVGIDVPIVAGCATAHLPFVGELDAWTDIQAGSYLLMDTTYGAFPDLDYPGALFCLATVIHRSPERIVLDVGLKHTAVDRGPPTWVGDTTAALQLSDEHTAIAVSPDSPLSIGDRTFLLPSHIDPTINLYPTLWFVDGDRVERHPVDGRMPDRTAPQL</sequence>
<reference evidence="4 5" key="1">
    <citation type="submission" date="2016-10" db="EMBL/GenBank/DDBJ databases">
        <authorList>
            <person name="de Groot N.N."/>
        </authorList>
    </citation>
    <scope>NUCLEOTIDE SEQUENCE [LARGE SCALE GENOMIC DNA]</scope>
    <source>
        <strain evidence="4 5">ATCC 35022</strain>
    </source>
</reference>
<dbReference type="SMART" id="SM01119">
    <property type="entry name" value="D-ser_dehydrat"/>
    <property type="match status" value="1"/>
</dbReference>
<dbReference type="InterPro" id="IPR026956">
    <property type="entry name" value="D-ser_dehydrat-like_dom"/>
</dbReference>
<dbReference type="InterPro" id="IPR051466">
    <property type="entry name" value="D-amino_acid_metab_enzyme"/>
</dbReference>
<dbReference type="PANTHER" id="PTHR28004">
    <property type="entry name" value="ZGC:162816-RELATED"/>
    <property type="match status" value="1"/>
</dbReference>
<dbReference type="AlphaFoldDB" id="A0A1G6DYY0"/>
<dbReference type="Gene3D" id="2.40.37.20">
    <property type="entry name" value="D-serine dehydratase-like domain"/>
    <property type="match status" value="1"/>
</dbReference>
<evidence type="ECO:0000256" key="2">
    <source>
        <dbReference type="ARBA" id="ARBA00023239"/>
    </source>
</evidence>
<dbReference type="Pfam" id="PF14031">
    <property type="entry name" value="D-ser_dehydrat"/>
    <property type="match status" value="1"/>
</dbReference>